<sequence length="393" mass="43335">MSCFSCVSSRHREAGRRAGNHPINHSLSNIADSIDYEGISSPKVDESSESSHQFTLRELAAATRNFKEANLIGEGGFGKVYRGQLAGGQVVAIKQLNRSGRQGSKEFLVECLMLIMLHHAHLVSLIGYCAQGDERLLVYEYMSRGSLERHLFDLPPGKEPLDWNTRINIALGVARGLAYLHNEVKPPVIYRDMKSANVLLDDDFNPKLSDFGLAKLGPEEGNTHVSTAVMGTYGYCAPEYVMSGKLTVRSDLYSYGALLLELITGRKAFDPSKPTGEQNLIVWSRPFLSDRRRFLQLADPLLHGSYPVRAFYKLTVIALMCLAENPHNRPASRDLVPALEHVLAEPYGTENARSKASKTDLPPPSASSSSQDCAAEGPFRAGDKDGYMHLLLK</sequence>
<evidence type="ECO:0000256" key="14">
    <source>
        <dbReference type="PROSITE-ProRule" id="PRU10141"/>
    </source>
</evidence>
<evidence type="ECO:0000256" key="1">
    <source>
        <dbReference type="ARBA" id="ARBA00004193"/>
    </source>
</evidence>
<dbReference type="SMART" id="SM00220">
    <property type="entry name" value="S_TKc"/>
    <property type="match status" value="1"/>
</dbReference>
<evidence type="ECO:0000256" key="10">
    <source>
        <dbReference type="ARBA" id="ARBA00023136"/>
    </source>
</evidence>
<dbReference type="PANTHER" id="PTHR47985">
    <property type="entry name" value="OS07G0668900 PROTEIN"/>
    <property type="match status" value="1"/>
</dbReference>
<evidence type="ECO:0000256" key="3">
    <source>
        <dbReference type="ARBA" id="ARBA00012513"/>
    </source>
</evidence>
<dbReference type="InterPro" id="IPR000719">
    <property type="entry name" value="Prot_kinase_dom"/>
</dbReference>
<organism evidence="18 19">
    <name type="scientific">Iris pallida</name>
    <name type="common">Sweet iris</name>
    <dbReference type="NCBI Taxonomy" id="29817"/>
    <lineage>
        <taxon>Eukaryota</taxon>
        <taxon>Viridiplantae</taxon>
        <taxon>Streptophyta</taxon>
        <taxon>Embryophyta</taxon>
        <taxon>Tracheophyta</taxon>
        <taxon>Spermatophyta</taxon>
        <taxon>Magnoliopsida</taxon>
        <taxon>Liliopsida</taxon>
        <taxon>Asparagales</taxon>
        <taxon>Iridaceae</taxon>
        <taxon>Iridoideae</taxon>
        <taxon>Irideae</taxon>
        <taxon>Iris</taxon>
    </lineage>
</organism>
<evidence type="ECO:0000256" key="9">
    <source>
        <dbReference type="ARBA" id="ARBA00022840"/>
    </source>
</evidence>
<dbReference type="PROSITE" id="PS00108">
    <property type="entry name" value="PROTEIN_KINASE_ST"/>
    <property type="match status" value="1"/>
</dbReference>
<dbReference type="SUPFAM" id="SSF56112">
    <property type="entry name" value="Protein kinase-like (PK-like)"/>
    <property type="match status" value="1"/>
</dbReference>
<dbReference type="Proteomes" id="UP001140949">
    <property type="component" value="Unassembled WGS sequence"/>
</dbReference>
<dbReference type="InterPro" id="IPR008271">
    <property type="entry name" value="Ser/Thr_kinase_AS"/>
</dbReference>
<evidence type="ECO:0000256" key="6">
    <source>
        <dbReference type="ARBA" id="ARBA00022679"/>
    </source>
</evidence>
<gene>
    <name evidence="18" type="ORF">M6B38_261435</name>
</gene>
<keyword evidence="7 14" id="KW-0547">Nucleotide-binding</keyword>
<comment type="similarity">
    <text evidence="2">Belongs to the protein kinase superfamily. Ser/Thr protein kinase family.</text>
</comment>
<dbReference type="PROSITE" id="PS00107">
    <property type="entry name" value="PROTEIN_KINASE_ATP"/>
    <property type="match status" value="1"/>
</dbReference>
<dbReference type="PROSITE" id="PS50011">
    <property type="entry name" value="PROTEIN_KINASE_DOM"/>
    <property type="match status" value="1"/>
</dbReference>
<dbReference type="FunFam" id="1.10.510.10:FF:000032">
    <property type="entry name" value="Serine/threonine-protein kinase PBS1"/>
    <property type="match status" value="1"/>
</dbReference>
<name>A0AAX6IC75_IRIPA</name>
<accession>A0AAX6IC75</accession>
<evidence type="ECO:0000256" key="5">
    <source>
        <dbReference type="ARBA" id="ARBA00022527"/>
    </source>
</evidence>
<dbReference type="Gene3D" id="1.10.510.10">
    <property type="entry name" value="Transferase(Phosphotransferase) domain 1"/>
    <property type="match status" value="1"/>
</dbReference>
<evidence type="ECO:0000259" key="17">
    <source>
        <dbReference type="PROSITE" id="PS50011"/>
    </source>
</evidence>
<evidence type="ECO:0000256" key="8">
    <source>
        <dbReference type="ARBA" id="ARBA00022777"/>
    </source>
</evidence>
<comment type="caution">
    <text evidence="18">The sequence shown here is derived from an EMBL/GenBank/DDBJ whole genome shotgun (WGS) entry which is preliminary data.</text>
</comment>
<dbReference type="InterPro" id="IPR017441">
    <property type="entry name" value="Protein_kinase_ATP_BS"/>
</dbReference>
<keyword evidence="19" id="KW-1185">Reference proteome</keyword>
<dbReference type="EC" id="2.7.11.1" evidence="3"/>
<feature type="region of interest" description="Disordered" evidence="16">
    <location>
        <begin position="347"/>
        <end position="386"/>
    </location>
</feature>
<evidence type="ECO:0000256" key="12">
    <source>
        <dbReference type="ARBA" id="ARBA00047899"/>
    </source>
</evidence>
<evidence type="ECO:0000256" key="16">
    <source>
        <dbReference type="SAM" id="MobiDB-lite"/>
    </source>
</evidence>
<keyword evidence="5 15" id="KW-0723">Serine/threonine-protein kinase</keyword>
<evidence type="ECO:0000256" key="7">
    <source>
        <dbReference type="ARBA" id="ARBA00022741"/>
    </source>
</evidence>
<keyword evidence="6" id="KW-0808">Transferase</keyword>
<evidence type="ECO:0000313" key="18">
    <source>
        <dbReference type="EMBL" id="KAJ6850839.1"/>
    </source>
</evidence>
<dbReference type="GO" id="GO:0005886">
    <property type="term" value="C:plasma membrane"/>
    <property type="evidence" value="ECO:0007669"/>
    <property type="project" value="UniProtKB-SubCell"/>
</dbReference>
<reference evidence="18" key="2">
    <citation type="submission" date="2023-04" db="EMBL/GenBank/DDBJ databases">
        <authorList>
            <person name="Bruccoleri R.E."/>
            <person name="Oakeley E.J."/>
            <person name="Faust A.-M."/>
            <person name="Dessus-Babus S."/>
            <person name="Altorfer M."/>
            <person name="Burckhardt D."/>
            <person name="Oertli M."/>
            <person name="Naumann U."/>
            <person name="Petersen F."/>
            <person name="Wong J."/>
        </authorList>
    </citation>
    <scope>NUCLEOTIDE SEQUENCE</scope>
    <source>
        <strain evidence="18">GSM-AAB239-AS_SAM_17_03QT</strain>
        <tissue evidence="18">Leaf</tissue>
    </source>
</reference>
<protein>
    <recommendedName>
        <fullName evidence="3">non-specific serine/threonine protein kinase</fullName>
        <ecNumber evidence="3">2.7.11.1</ecNumber>
    </recommendedName>
</protein>
<dbReference type="Gene3D" id="3.30.200.20">
    <property type="entry name" value="Phosphorylase Kinase, domain 1"/>
    <property type="match status" value="1"/>
</dbReference>
<dbReference type="PANTHER" id="PTHR47985:SF44">
    <property type="entry name" value="SERINE_THREONINE-PROTEIN KINASE PBS1"/>
    <property type="match status" value="1"/>
</dbReference>
<feature type="binding site" evidence="14">
    <location>
        <position position="94"/>
    </location>
    <ligand>
        <name>ATP</name>
        <dbReference type="ChEBI" id="CHEBI:30616"/>
    </ligand>
</feature>
<evidence type="ECO:0000256" key="4">
    <source>
        <dbReference type="ARBA" id="ARBA00022475"/>
    </source>
</evidence>
<comment type="subcellular location">
    <subcellularLocation>
        <location evidence="1">Cell membrane</location>
        <topology evidence="1">Lipid-anchor</topology>
    </subcellularLocation>
</comment>
<evidence type="ECO:0000313" key="19">
    <source>
        <dbReference type="Proteomes" id="UP001140949"/>
    </source>
</evidence>
<comment type="catalytic activity">
    <reaction evidence="12">
        <text>L-threonyl-[protein] + ATP = O-phospho-L-threonyl-[protein] + ADP + H(+)</text>
        <dbReference type="Rhea" id="RHEA:46608"/>
        <dbReference type="Rhea" id="RHEA-COMP:11060"/>
        <dbReference type="Rhea" id="RHEA-COMP:11605"/>
        <dbReference type="ChEBI" id="CHEBI:15378"/>
        <dbReference type="ChEBI" id="CHEBI:30013"/>
        <dbReference type="ChEBI" id="CHEBI:30616"/>
        <dbReference type="ChEBI" id="CHEBI:61977"/>
        <dbReference type="ChEBI" id="CHEBI:456216"/>
        <dbReference type="EC" id="2.7.11.1"/>
    </reaction>
</comment>
<evidence type="ECO:0000256" key="11">
    <source>
        <dbReference type="ARBA" id="ARBA00023288"/>
    </source>
</evidence>
<comment type="catalytic activity">
    <reaction evidence="13">
        <text>L-seryl-[protein] + ATP = O-phospho-L-seryl-[protein] + ADP + H(+)</text>
        <dbReference type="Rhea" id="RHEA:17989"/>
        <dbReference type="Rhea" id="RHEA-COMP:9863"/>
        <dbReference type="Rhea" id="RHEA-COMP:11604"/>
        <dbReference type="ChEBI" id="CHEBI:15378"/>
        <dbReference type="ChEBI" id="CHEBI:29999"/>
        <dbReference type="ChEBI" id="CHEBI:30616"/>
        <dbReference type="ChEBI" id="CHEBI:83421"/>
        <dbReference type="ChEBI" id="CHEBI:456216"/>
        <dbReference type="EC" id="2.7.11.1"/>
    </reaction>
</comment>
<keyword evidence="11" id="KW-0449">Lipoprotein</keyword>
<dbReference type="InterPro" id="IPR011009">
    <property type="entry name" value="Kinase-like_dom_sf"/>
</dbReference>
<evidence type="ECO:0000256" key="15">
    <source>
        <dbReference type="RuleBase" id="RU000304"/>
    </source>
</evidence>
<dbReference type="EMBL" id="JANAVB010002398">
    <property type="protein sequence ID" value="KAJ6850839.1"/>
    <property type="molecule type" value="Genomic_DNA"/>
</dbReference>
<reference evidence="18" key="1">
    <citation type="journal article" date="2023" name="GigaByte">
        <title>Genome assembly of the bearded iris, Iris pallida Lam.</title>
        <authorList>
            <person name="Bruccoleri R.E."/>
            <person name="Oakeley E.J."/>
            <person name="Faust A.M.E."/>
            <person name="Altorfer M."/>
            <person name="Dessus-Babus S."/>
            <person name="Burckhardt D."/>
            <person name="Oertli M."/>
            <person name="Naumann U."/>
            <person name="Petersen F."/>
            <person name="Wong J."/>
        </authorList>
    </citation>
    <scope>NUCLEOTIDE SEQUENCE</scope>
    <source>
        <strain evidence="18">GSM-AAB239-AS_SAM_17_03QT</strain>
    </source>
</reference>
<dbReference type="Pfam" id="PF00069">
    <property type="entry name" value="Pkinase"/>
    <property type="match status" value="1"/>
</dbReference>
<keyword evidence="10" id="KW-0472">Membrane</keyword>
<evidence type="ECO:0000256" key="2">
    <source>
        <dbReference type="ARBA" id="ARBA00008684"/>
    </source>
</evidence>
<dbReference type="AlphaFoldDB" id="A0AAX6IC75"/>
<dbReference type="GO" id="GO:0005524">
    <property type="term" value="F:ATP binding"/>
    <property type="evidence" value="ECO:0007669"/>
    <property type="project" value="UniProtKB-UniRule"/>
</dbReference>
<keyword evidence="9 14" id="KW-0067">ATP-binding</keyword>
<feature type="domain" description="Protein kinase" evidence="17">
    <location>
        <begin position="66"/>
        <end position="344"/>
    </location>
</feature>
<dbReference type="GO" id="GO:0004674">
    <property type="term" value="F:protein serine/threonine kinase activity"/>
    <property type="evidence" value="ECO:0007669"/>
    <property type="project" value="UniProtKB-KW"/>
</dbReference>
<dbReference type="CDD" id="cd14066">
    <property type="entry name" value="STKc_IRAK"/>
    <property type="match status" value="1"/>
</dbReference>
<dbReference type="FunFam" id="3.30.200.20:FF:000244">
    <property type="entry name" value="Serine/threonine-protein kinase CDL1-like"/>
    <property type="match status" value="1"/>
</dbReference>
<proteinExistence type="inferred from homology"/>
<keyword evidence="8 18" id="KW-0418">Kinase</keyword>
<keyword evidence="4" id="KW-1003">Cell membrane</keyword>
<evidence type="ECO:0000256" key="13">
    <source>
        <dbReference type="ARBA" id="ARBA00048679"/>
    </source>
</evidence>